<evidence type="ECO:0000259" key="7">
    <source>
        <dbReference type="PROSITE" id="PS51158"/>
    </source>
</evidence>
<dbReference type="Gene3D" id="3.30.200.20">
    <property type="entry name" value="Phosphorylase Kinase, domain 1"/>
    <property type="match status" value="2"/>
</dbReference>
<evidence type="ECO:0000256" key="3">
    <source>
        <dbReference type="ARBA" id="ARBA00022741"/>
    </source>
</evidence>
<feature type="compositionally biased region" description="Basic residues" evidence="6">
    <location>
        <begin position="568"/>
        <end position="586"/>
    </location>
</feature>
<dbReference type="GO" id="GO:1903013">
    <property type="term" value="P:response to differentiation-inducing factor 1"/>
    <property type="evidence" value="ECO:0007669"/>
    <property type="project" value="TreeGrafter"/>
</dbReference>
<keyword evidence="3" id="KW-0547">Nucleotide-binding</keyword>
<dbReference type="Gene3D" id="3.20.200.10">
    <property type="entry name" value="MHCK/EF2 kinase"/>
    <property type="match status" value="1"/>
</dbReference>
<evidence type="ECO:0000313" key="9">
    <source>
        <dbReference type="Proteomes" id="UP001430356"/>
    </source>
</evidence>
<feature type="region of interest" description="Disordered" evidence="6">
    <location>
        <begin position="509"/>
        <end position="592"/>
    </location>
</feature>
<feature type="compositionally biased region" description="Low complexity" evidence="6">
    <location>
        <begin position="87"/>
        <end position="101"/>
    </location>
</feature>
<name>A0AAW0F1F5_9TRYP</name>
<keyword evidence="1" id="KW-0723">Serine/threonine-protein kinase</keyword>
<feature type="region of interest" description="Disordered" evidence="6">
    <location>
        <begin position="132"/>
        <end position="204"/>
    </location>
</feature>
<feature type="compositionally biased region" description="Low complexity" evidence="6">
    <location>
        <begin position="1040"/>
        <end position="1063"/>
    </location>
</feature>
<feature type="compositionally biased region" description="Polar residues" evidence="6">
    <location>
        <begin position="989"/>
        <end position="999"/>
    </location>
</feature>
<dbReference type="InterPro" id="IPR051852">
    <property type="entry name" value="Alpha-type_PK"/>
</dbReference>
<feature type="region of interest" description="Disordered" evidence="6">
    <location>
        <begin position="978"/>
        <end position="1137"/>
    </location>
</feature>
<feature type="compositionally biased region" description="Basic and acidic residues" evidence="6">
    <location>
        <begin position="672"/>
        <end position="681"/>
    </location>
</feature>
<keyword evidence="4 8" id="KW-0418">Kinase</keyword>
<keyword evidence="9" id="KW-1185">Reference proteome</keyword>
<dbReference type="SUPFAM" id="SSF56112">
    <property type="entry name" value="Protein kinase-like (PK-like)"/>
    <property type="match status" value="1"/>
</dbReference>
<feature type="compositionally biased region" description="Basic residues" evidence="6">
    <location>
        <begin position="617"/>
        <end position="628"/>
    </location>
</feature>
<feature type="region of interest" description="Disordered" evidence="6">
    <location>
        <begin position="1460"/>
        <end position="1497"/>
    </location>
</feature>
<gene>
    <name evidence="8" type="ORF">NESM_000092800</name>
</gene>
<feature type="compositionally biased region" description="Basic and acidic residues" evidence="6">
    <location>
        <begin position="629"/>
        <end position="643"/>
    </location>
</feature>
<keyword evidence="5" id="KW-0067">ATP-binding</keyword>
<feature type="region of interest" description="Disordered" evidence="6">
    <location>
        <begin position="1"/>
        <end position="107"/>
    </location>
</feature>
<dbReference type="InterPro" id="IPR004166">
    <property type="entry name" value="a-kinase_dom"/>
</dbReference>
<dbReference type="PANTHER" id="PTHR45992">
    <property type="entry name" value="EUKARYOTIC ELONGATION FACTOR 2 KINASE-RELATED"/>
    <property type="match status" value="1"/>
</dbReference>
<feature type="compositionally biased region" description="Polar residues" evidence="6">
    <location>
        <begin position="525"/>
        <end position="537"/>
    </location>
</feature>
<dbReference type="Proteomes" id="UP001430356">
    <property type="component" value="Unassembled WGS sequence"/>
</dbReference>
<feature type="domain" description="Alpha-type protein kinase" evidence="7">
    <location>
        <begin position="1196"/>
        <end position="1398"/>
    </location>
</feature>
<dbReference type="PROSITE" id="PS51158">
    <property type="entry name" value="ALPHA_KINASE"/>
    <property type="match status" value="1"/>
</dbReference>
<evidence type="ECO:0000256" key="5">
    <source>
        <dbReference type="ARBA" id="ARBA00022840"/>
    </source>
</evidence>
<feature type="compositionally biased region" description="Low complexity" evidence="6">
    <location>
        <begin position="717"/>
        <end position="726"/>
    </location>
</feature>
<feature type="region of interest" description="Disordered" evidence="6">
    <location>
        <begin position="1578"/>
        <end position="1692"/>
    </location>
</feature>
<dbReference type="GO" id="GO:0031037">
    <property type="term" value="P:myosin II filament disassembly"/>
    <property type="evidence" value="ECO:0007669"/>
    <property type="project" value="TreeGrafter"/>
</dbReference>
<protein>
    <submittedName>
        <fullName evidence="8">Myosin heavy chain kinase c-like protein</fullName>
    </submittedName>
</protein>
<dbReference type="Pfam" id="PF02816">
    <property type="entry name" value="Alpha_kinase"/>
    <property type="match status" value="1"/>
</dbReference>
<organism evidence="8 9">
    <name type="scientific">Novymonas esmeraldas</name>
    <dbReference type="NCBI Taxonomy" id="1808958"/>
    <lineage>
        <taxon>Eukaryota</taxon>
        <taxon>Discoba</taxon>
        <taxon>Euglenozoa</taxon>
        <taxon>Kinetoplastea</taxon>
        <taxon>Metakinetoplastina</taxon>
        <taxon>Trypanosomatida</taxon>
        <taxon>Trypanosomatidae</taxon>
        <taxon>Novymonas</taxon>
    </lineage>
</organism>
<sequence length="1788" mass="181495">MTDLLGGLHSASSSTLTVSGNANCAVSRRMGSSPLRPREETASLRSSIAFASAAASGGPSPPLPPSQHQSTDQPLRHKSDARHRTSRNSSPRSPNTSRSGGLPPPLSSLPLLPLLAGALGSRKDLFTEFAVPSTPMTNGQHQGHGISSSSTEAAQPATPQGGGGSGAGGGIHGGGSRHVPSSRSSFTRAALGGSSGGGGGGGAVAGSLVGSPSAKELSSSNLRGGLLPDAVSLIGSSATPTSRSAARLRRGSARGCLYDEDVSGGMGSDGGGGDGAASQVQLPILTCSLPSVTSSFPGRHLAAVMPEPGVTAAASVLSPQSCSSSHTSMRHDDEGPRLAPMTVVVTEASTAVGQPPRAPFAPSLPASTPVRSAAVAATAKSSPSAASSPLSSRRITEAQMGSDADSVETEERQATPLEESDRDVAGGGGPTSIFTAAPVLLTGGAAPAVLAEDAMGLGSSHTSAALGVTAGAVGAASSTTLLVVGGSTAASPLASGGGGGYTRFGAAMAESGEYGPGPTRPATGERTSGPKNSSLQSLDFDGCATAARGATGQQRPGDSGDEEDDARHPKRAKRRLKKALRAKRGSRQGSGAAGAAAMGAVAAAAAAHKSDSAIARKRERKRQLKHEKMRAMTSEERRQFRADHQRRRAAKKAMRAPQAASSPKNTHGGRGSTKDQDEAHSARHRHSSRPHAAPSPLPSPTTSGPGQPSPEPPQPLPGSAAPTHPSASPPPQASPPLVTSPLVPSLADGTSLEDLAATLSPQLLANTCRTSSANAPVDGSSALLNALHHVRRCTSASGGGPIPPSAALPSKALSSTPAPFRRRFLSGGVGTTPQSPPAGRANSFLYLASSSPAKVQGQESAAQLEGHDFDAADGIDVVHGAGGDEGSESGEGHLLRQRTMYGSGAVIRVGPEGAPHAGGGGGALAPHPPAAAAGSGAAAILELKQKQEQSPRRQVSPAPEHGAQLPAVLASVAAGEGGDVGAAEESGVSSLTATPSSRGPQGLGESSLPPPPPPRGAEASHSVAPDPHDSRTDEAPTGPSRTEATAAVAVSVSSASYYSSYSRSRGRDERRATNASELDGRGGGAAADDGAPAAARPGAGLKAAAAAAPAARRPRRSPSSSCSSFRSRSSDEESADGSSAYSYSSYSSSGSLVPEVLQLADGCSAPPPAAAFSDLKFRYSCVAQLRSYAEPAVIHEWNLAEGCWGSVETTVVLSPQPFSQGNMRASYFMIDMSRLNCLLVAKRYLKTTVADDQYFDDVSMHSIAGHWARVFNTMHPPKKVRFVPAAVLMLPRRTPPLILAMEPQLTGKFVKYNNNCGYVRRKARWTPQAFSHFTYHASEHELMVVDIQGVDDYYTDPQILSPDGEGYGRGNLGKDGIRRFLESHKCNEVCRAVGLPPLQRTAKGVVIDPLASSGSARGSAGPGTPSAAERLVNAGTPSAPGLKEERLPPKAFTLARRASSTNMQVPDHHHHHHQHHVSGVNGGHAQRPPSEAAVPMLSPAPPPRQALLAGSSGLSSPVPMAAMPASLTPSALPLRVGPPQNYGVKYVRYPRQALIRPQSQYFTSNVAGGLMSVPQQGSGVPGGYNGGSTATQAATSSGEHSGGSKSGTPLGNGSMTGASVATGGAGLSIQSPAPMAVPLLRPPAGGGRPGYAAAQQSGSPDGLHLSGAQRSGDGGAVPHAGPAHPPQLRPVGTPSMVVGGGGMPVFYPHPPSGTGAAGTPTGQRVSQHSSSNAMVPTIQSTEEVPILHQPGSRRHSFSRRPVFSAVEEMAVVSFRSRLQPPHHRRTPH</sequence>
<accession>A0AAW0F1F5</accession>
<reference evidence="8 9" key="1">
    <citation type="journal article" date="2021" name="MBio">
        <title>A New Model Trypanosomatid, Novymonas esmeraldas: Genomic Perception of Its 'Candidatus Pandoraea novymonadis' Endosymbiont.</title>
        <authorList>
            <person name="Zakharova A."/>
            <person name="Saura A."/>
            <person name="Butenko A."/>
            <person name="Podesvova L."/>
            <person name="Warmusova S."/>
            <person name="Kostygov A.Y."/>
            <person name="Nenarokova A."/>
            <person name="Lukes J."/>
            <person name="Opperdoes F.R."/>
            <person name="Yurchenko V."/>
        </authorList>
    </citation>
    <scope>NUCLEOTIDE SEQUENCE [LARGE SCALE GENOMIC DNA]</scope>
    <source>
        <strain evidence="8 9">E262AT.01</strain>
    </source>
</reference>
<feature type="compositionally biased region" description="Polar residues" evidence="6">
    <location>
        <begin position="317"/>
        <end position="327"/>
    </location>
</feature>
<feature type="compositionally biased region" description="Low complexity" evidence="6">
    <location>
        <begin position="735"/>
        <end position="745"/>
    </location>
</feature>
<dbReference type="PANTHER" id="PTHR45992:SF2">
    <property type="entry name" value="EUKARYOTIC ELONGATION FACTOR 2 KINASE"/>
    <property type="match status" value="1"/>
</dbReference>
<dbReference type="InterPro" id="IPR011009">
    <property type="entry name" value="Kinase-like_dom_sf"/>
</dbReference>
<comment type="caution">
    <text evidence="8">The sequence shown here is derived from an EMBL/GenBank/DDBJ whole genome shotgun (WGS) entry which is preliminary data.</text>
</comment>
<evidence type="ECO:0000313" key="8">
    <source>
        <dbReference type="EMBL" id="KAK7200387.1"/>
    </source>
</evidence>
<proteinExistence type="predicted"/>
<dbReference type="GO" id="GO:0004674">
    <property type="term" value="F:protein serine/threonine kinase activity"/>
    <property type="evidence" value="ECO:0007669"/>
    <property type="project" value="UniProtKB-KW"/>
</dbReference>
<keyword evidence="2" id="KW-0808">Transferase</keyword>
<evidence type="ECO:0000256" key="2">
    <source>
        <dbReference type="ARBA" id="ARBA00022679"/>
    </source>
</evidence>
<dbReference type="EMBL" id="JAECZO010000005">
    <property type="protein sequence ID" value="KAK7200387.1"/>
    <property type="molecule type" value="Genomic_DNA"/>
</dbReference>
<feature type="region of interest" description="Disordered" evidence="6">
    <location>
        <begin position="1412"/>
        <end position="1444"/>
    </location>
</feature>
<dbReference type="SMART" id="SM00811">
    <property type="entry name" value="Alpha_kinase"/>
    <property type="match status" value="1"/>
</dbReference>
<feature type="compositionally biased region" description="Polar residues" evidence="6">
    <location>
        <begin position="1609"/>
        <end position="1619"/>
    </location>
</feature>
<dbReference type="GO" id="GO:0005524">
    <property type="term" value="F:ATP binding"/>
    <property type="evidence" value="ECO:0007669"/>
    <property type="project" value="UniProtKB-KW"/>
</dbReference>
<feature type="compositionally biased region" description="Gly residues" evidence="6">
    <location>
        <begin position="193"/>
        <end position="204"/>
    </location>
</feature>
<feature type="compositionally biased region" description="Low complexity" evidence="6">
    <location>
        <begin position="379"/>
        <end position="393"/>
    </location>
</feature>
<feature type="region of interest" description="Disordered" evidence="6">
    <location>
        <begin position="911"/>
        <end position="936"/>
    </location>
</feature>
<feature type="compositionally biased region" description="Low complexity" evidence="6">
    <location>
        <begin position="43"/>
        <end position="58"/>
    </location>
</feature>
<feature type="compositionally biased region" description="Low complexity" evidence="6">
    <location>
        <begin position="1086"/>
        <end position="1127"/>
    </location>
</feature>
<dbReference type="CDD" id="cd16968">
    <property type="entry name" value="Alpha_kinase_MHCK_like"/>
    <property type="match status" value="1"/>
</dbReference>
<feature type="region of interest" description="Disordered" evidence="6">
    <location>
        <begin position="315"/>
        <end position="337"/>
    </location>
</feature>
<feature type="compositionally biased region" description="Polar residues" evidence="6">
    <location>
        <begin position="10"/>
        <end position="24"/>
    </location>
</feature>
<feature type="compositionally biased region" description="Low complexity" evidence="6">
    <location>
        <begin position="1412"/>
        <end position="1428"/>
    </location>
</feature>
<feature type="compositionally biased region" description="Pro residues" evidence="6">
    <location>
        <begin position="707"/>
        <end position="716"/>
    </location>
</feature>
<evidence type="ECO:0000256" key="1">
    <source>
        <dbReference type="ARBA" id="ARBA00022527"/>
    </source>
</evidence>
<feature type="region of interest" description="Disordered" evidence="6">
    <location>
        <begin position="607"/>
        <end position="745"/>
    </location>
</feature>
<evidence type="ECO:0000256" key="4">
    <source>
        <dbReference type="ARBA" id="ARBA00022777"/>
    </source>
</evidence>
<feature type="compositionally biased region" description="Gly residues" evidence="6">
    <location>
        <begin position="160"/>
        <end position="176"/>
    </location>
</feature>
<feature type="compositionally biased region" description="Basic residues" evidence="6">
    <location>
        <begin position="644"/>
        <end position="654"/>
    </location>
</feature>
<evidence type="ECO:0000256" key="6">
    <source>
        <dbReference type="SAM" id="MobiDB-lite"/>
    </source>
</evidence>
<feature type="region of interest" description="Disordered" evidence="6">
    <location>
        <begin position="379"/>
        <end position="430"/>
    </location>
</feature>